<keyword evidence="3" id="KW-0053">Apoptosis</keyword>
<dbReference type="PANTHER" id="PTHR23097">
    <property type="entry name" value="TUMOR NECROSIS FACTOR RECEPTOR SUPERFAMILY MEMBER"/>
    <property type="match status" value="1"/>
</dbReference>
<dbReference type="Pfam" id="PF21733">
    <property type="entry name" value="Death_3"/>
    <property type="match status" value="1"/>
</dbReference>
<keyword evidence="2" id="KW-0964">Secreted</keyword>
<evidence type="ECO:0000256" key="1">
    <source>
        <dbReference type="ARBA" id="ARBA00004613"/>
    </source>
</evidence>
<dbReference type="PANTHER" id="PTHR23097:SF90">
    <property type="entry name" value="TUMOR NECROSIS FACTOR RECEPTOR SUPERFAMILY MEMBER 11B"/>
    <property type="match status" value="1"/>
</dbReference>
<dbReference type="EMBL" id="CAJRST010038888">
    <property type="protein sequence ID" value="CAG6015834.1"/>
    <property type="molecule type" value="Genomic_DNA"/>
</dbReference>
<evidence type="ECO:0000256" key="6">
    <source>
        <dbReference type="ARBA" id="ARBA00023157"/>
    </source>
</evidence>
<dbReference type="AlphaFoldDB" id="A0A8S4BSD9"/>
<sequence>MIVSVFSLQVSLAVLVLLSAVLRGATAEDSVPTYQRVDPVTGQTLTCEKCPPGYHMDAHCTVTSATKCSPCRSGHYTELWNYLPRCLYCSNFCSHNQEVERECSPINNSVCRCKQGFYWVDDFCTRHSPCGPGHGVQTTGTSQSDTVCEKCPKGYFSSSSSATDPCVKHHQCANGEVLLLPGSAYEDNVCGSSEDIDEGQRLRVVLSAFFNSPRNRVRQLRRFVSRIIRKTGHECCTTVPKERGPLLDQIRAWLSQAPAEHLRQLPKKLRDSHLTSMADKVDEILRRD</sequence>
<dbReference type="SUPFAM" id="SSF57586">
    <property type="entry name" value="TNF receptor-like"/>
    <property type="match status" value="2"/>
</dbReference>
<name>A0A8S4BSD9_9TELE</name>
<feature type="disulfide bond" evidence="8">
    <location>
        <begin position="172"/>
        <end position="190"/>
    </location>
</feature>
<evidence type="ECO:0000259" key="10">
    <source>
        <dbReference type="PROSITE" id="PS50050"/>
    </source>
</evidence>
<dbReference type="InterPro" id="IPR001368">
    <property type="entry name" value="TNFR/NGFR_Cys_rich_reg"/>
</dbReference>
<dbReference type="Proteomes" id="UP000677803">
    <property type="component" value="Unassembled WGS sequence"/>
</dbReference>
<evidence type="ECO:0000256" key="2">
    <source>
        <dbReference type="ARBA" id="ARBA00022525"/>
    </source>
</evidence>
<accession>A0A8S4BSD9</accession>
<gene>
    <name evidence="11" type="ORF">MMEN_LOCUS19854</name>
</gene>
<dbReference type="GO" id="GO:0006915">
    <property type="term" value="P:apoptotic process"/>
    <property type="evidence" value="ECO:0007669"/>
    <property type="project" value="UniProtKB-KW"/>
</dbReference>
<comment type="caution">
    <text evidence="11">The sequence shown here is derived from an EMBL/GenBank/DDBJ whole genome shotgun (WGS) entry which is preliminary data.</text>
</comment>
<evidence type="ECO:0000256" key="5">
    <source>
        <dbReference type="ARBA" id="ARBA00022737"/>
    </source>
</evidence>
<dbReference type="CDD" id="cd00185">
    <property type="entry name" value="TNFRSF"/>
    <property type="match status" value="1"/>
</dbReference>
<dbReference type="OrthoDB" id="9990004at2759"/>
<evidence type="ECO:0000313" key="11">
    <source>
        <dbReference type="EMBL" id="CAG6015834.1"/>
    </source>
</evidence>
<evidence type="ECO:0000256" key="8">
    <source>
        <dbReference type="PROSITE-ProRule" id="PRU00206"/>
    </source>
</evidence>
<dbReference type="InterPro" id="IPR052459">
    <property type="entry name" value="TNFRSF_decoy_receptor"/>
</dbReference>
<dbReference type="GO" id="GO:0005576">
    <property type="term" value="C:extracellular region"/>
    <property type="evidence" value="ECO:0007669"/>
    <property type="project" value="UniProtKB-SubCell"/>
</dbReference>
<feature type="disulfide bond" evidence="8">
    <location>
        <begin position="151"/>
        <end position="166"/>
    </location>
</feature>
<dbReference type="PROSITE" id="PS50050">
    <property type="entry name" value="TNFR_NGFR_2"/>
    <property type="match status" value="2"/>
</dbReference>
<organism evidence="11 12">
    <name type="scientific">Menidia menidia</name>
    <name type="common">Atlantic silverside</name>
    <dbReference type="NCBI Taxonomy" id="238744"/>
    <lineage>
        <taxon>Eukaryota</taxon>
        <taxon>Metazoa</taxon>
        <taxon>Chordata</taxon>
        <taxon>Craniata</taxon>
        <taxon>Vertebrata</taxon>
        <taxon>Euteleostomi</taxon>
        <taxon>Actinopterygii</taxon>
        <taxon>Neopterygii</taxon>
        <taxon>Teleostei</taxon>
        <taxon>Neoteleostei</taxon>
        <taxon>Acanthomorphata</taxon>
        <taxon>Ovalentaria</taxon>
        <taxon>Atherinomorphae</taxon>
        <taxon>Atheriniformes</taxon>
        <taxon>Atherinopsidae</taxon>
        <taxon>Menidiinae</taxon>
        <taxon>Menidia</taxon>
    </lineage>
</organism>
<dbReference type="InterPro" id="IPR048522">
    <property type="entry name" value="Death_3_fish"/>
</dbReference>
<feature type="repeat" description="TNFR-Cys" evidence="8">
    <location>
        <begin position="70"/>
        <end position="111"/>
    </location>
</feature>
<evidence type="ECO:0000256" key="9">
    <source>
        <dbReference type="SAM" id="SignalP"/>
    </source>
</evidence>
<keyword evidence="7" id="KW-0325">Glycoprotein</keyword>
<proteinExistence type="predicted"/>
<keyword evidence="4 9" id="KW-0732">Signal</keyword>
<evidence type="ECO:0000256" key="7">
    <source>
        <dbReference type="ARBA" id="ARBA00023180"/>
    </source>
</evidence>
<comment type="caution">
    <text evidence="8">Lacks conserved residue(s) required for the propagation of feature annotation.</text>
</comment>
<feature type="domain" description="TNFR-Cys" evidence="10">
    <location>
        <begin position="70"/>
        <end position="111"/>
    </location>
</feature>
<comment type="subcellular location">
    <subcellularLocation>
        <location evidence="1">Secreted</location>
    </subcellularLocation>
</comment>
<feature type="chain" id="PRO_5035879841" evidence="9">
    <location>
        <begin position="28"/>
        <end position="288"/>
    </location>
</feature>
<feature type="disulfide bond" evidence="8">
    <location>
        <begin position="93"/>
        <end position="111"/>
    </location>
</feature>
<dbReference type="SMART" id="SM00208">
    <property type="entry name" value="TNFR"/>
    <property type="match status" value="4"/>
</dbReference>
<keyword evidence="5" id="KW-0677">Repeat</keyword>
<evidence type="ECO:0000313" key="12">
    <source>
        <dbReference type="Proteomes" id="UP000677803"/>
    </source>
</evidence>
<reference evidence="11" key="1">
    <citation type="submission" date="2021-05" db="EMBL/GenBank/DDBJ databases">
        <authorList>
            <person name="Tigano A."/>
        </authorList>
    </citation>
    <scope>NUCLEOTIDE SEQUENCE</scope>
</reference>
<dbReference type="Pfam" id="PF00020">
    <property type="entry name" value="TNFR_c6"/>
    <property type="match status" value="3"/>
</dbReference>
<feature type="disulfide bond" evidence="8">
    <location>
        <begin position="71"/>
        <end position="86"/>
    </location>
</feature>
<protein>
    <submittedName>
        <fullName evidence="11">(Atlantic silverside) hypothetical protein</fullName>
    </submittedName>
</protein>
<keyword evidence="6 8" id="KW-1015">Disulfide bond</keyword>
<keyword evidence="12" id="KW-1185">Reference proteome</keyword>
<dbReference type="Gene3D" id="2.10.50.10">
    <property type="entry name" value="Tumor Necrosis Factor Receptor, subunit A, domain 2"/>
    <property type="match status" value="3"/>
</dbReference>
<feature type="repeat" description="TNFR-Cys" evidence="8">
    <location>
        <begin position="150"/>
        <end position="190"/>
    </location>
</feature>
<evidence type="ECO:0000256" key="4">
    <source>
        <dbReference type="ARBA" id="ARBA00022729"/>
    </source>
</evidence>
<feature type="signal peptide" evidence="9">
    <location>
        <begin position="1"/>
        <end position="27"/>
    </location>
</feature>
<feature type="domain" description="TNFR-Cys" evidence="10">
    <location>
        <begin position="150"/>
        <end position="190"/>
    </location>
</feature>
<evidence type="ECO:0000256" key="3">
    <source>
        <dbReference type="ARBA" id="ARBA00022703"/>
    </source>
</evidence>